<dbReference type="CDD" id="cd08704">
    <property type="entry name" value="Met_tRNA_FMT_C"/>
    <property type="match status" value="1"/>
</dbReference>
<dbReference type="InterPro" id="IPR005794">
    <property type="entry name" value="Fmt"/>
</dbReference>
<dbReference type="InterPro" id="IPR011034">
    <property type="entry name" value="Formyl_transferase-like_C_sf"/>
</dbReference>
<evidence type="ECO:0000256" key="3">
    <source>
        <dbReference type="ARBA" id="ARBA00022679"/>
    </source>
</evidence>
<dbReference type="InterPro" id="IPR005793">
    <property type="entry name" value="Formyl_trans_C"/>
</dbReference>
<dbReference type="PANTHER" id="PTHR11138">
    <property type="entry name" value="METHIONYL-TRNA FORMYLTRANSFERASE"/>
    <property type="match status" value="1"/>
</dbReference>
<dbReference type="InterPro" id="IPR036477">
    <property type="entry name" value="Formyl_transf_N_sf"/>
</dbReference>
<comment type="function">
    <text evidence="5">Attaches a formyl group to the free amino group of methionyl-tRNA(fMet). The formyl group appears to play a dual role in the initiator identity of N-formylmethionyl-tRNA by promoting its recognition by IF2 and preventing the misappropriation of this tRNA by the elongation apparatus.</text>
</comment>
<comment type="similarity">
    <text evidence="1 5">Belongs to the Fmt family.</text>
</comment>
<dbReference type="SUPFAM" id="SSF50486">
    <property type="entry name" value="FMT C-terminal domain-like"/>
    <property type="match status" value="1"/>
</dbReference>
<dbReference type="AlphaFoldDB" id="A0A099G6N8"/>
<evidence type="ECO:0000256" key="5">
    <source>
        <dbReference type="HAMAP-Rule" id="MF_00182"/>
    </source>
</evidence>
<proteinExistence type="inferred from homology"/>
<comment type="catalytic activity">
    <reaction evidence="5">
        <text>L-methionyl-tRNA(fMet) + (6R)-10-formyltetrahydrofolate = N-formyl-L-methionyl-tRNA(fMet) + (6S)-5,6,7,8-tetrahydrofolate + H(+)</text>
        <dbReference type="Rhea" id="RHEA:24380"/>
        <dbReference type="Rhea" id="RHEA-COMP:9952"/>
        <dbReference type="Rhea" id="RHEA-COMP:9953"/>
        <dbReference type="ChEBI" id="CHEBI:15378"/>
        <dbReference type="ChEBI" id="CHEBI:57453"/>
        <dbReference type="ChEBI" id="CHEBI:78530"/>
        <dbReference type="ChEBI" id="CHEBI:78844"/>
        <dbReference type="ChEBI" id="CHEBI:195366"/>
        <dbReference type="EC" id="2.1.2.9"/>
    </reaction>
</comment>
<sequence length="297" mass="30995">MRVIFMGTPGFSVPALEAVAARHEVVCVYTQPPRAAGRGQKPRPSPVQAAAEALGLPVRTPARLKAPEDQADFAALGADVAVVVAYGLILPQPVLDAPRLGCLNIHASILPRWRGAAPIHRAVMAGDAETGVAIMQMEAGLDTGPVLAEARTPIGPEDTTGDLHDRLAGMGAALIAEVLDRLPLEAVPQSDDGVTYAAKIDKAEARIDWTRPAAEVDRLIRGLSPFPGAWCEVAGERVKLLRARVVPGEGAPGAVLGPLVVACGAGAVEVLELQRQGKRPLPTAEALRGMPLPDRLG</sequence>
<dbReference type="HAMAP" id="MF_00182">
    <property type="entry name" value="Formyl_trans"/>
    <property type="match status" value="1"/>
</dbReference>
<evidence type="ECO:0000256" key="1">
    <source>
        <dbReference type="ARBA" id="ARBA00010699"/>
    </source>
</evidence>
<protein>
    <recommendedName>
        <fullName evidence="2 5">Methionyl-tRNA formyltransferase</fullName>
        <ecNumber evidence="2 5">2.1.2.9</ecNumber>
    </recommendedName>
</protein>
<dbReference type="STRING" id="1545044.SAMN05444276_1011296"/>
<dbReference type="SUPFAM" id="SSF53328">
    <property type="entry name" value="Formyltransferase"/>
    <property type="match status" value="1"/>
</dbReference>
<feature type="binding site" evidence="5">
    <location>
        <begin position="108"/>
        <end position="111"/>
    </location>
    <ligand>
        <name>(6S)-5,6,7,8-tetrahydrofolate</name>
        <dbReference type="ChEBI" id="CHEBI:57453"/>
    </ligand>
</feature>
<evidence type="ECO:0000313" key="9">
    <source>
        <dbReference type="Proteomes" id="UP000182944"/>
    </source>
</evidence>
<feature type="domain" description="Formyl transferase C-terminal" evidence="7">
    <location>
        <begin position="199"/>
        <end position="290"/>
    </location>
</feature>
<gene>
    <name evidence="5" type="primary">fmt</name>
    <name evidence="8" type="ORF">SAMN05444276_1011296</name>
</gene>
<dbReference type="Pfam" id="PF00551">
    <property type="entry name" value="Formyl_trans_N"/>
    <property type="match status" value="1"/>
</dbReference>
<dbReference type="RefSeq" id="WP_036702843.1">
    <property type="nucleotide sequence ID" value="NZ_FNNA01000001.1"/>
</dbReference>
<dbReference type="Gene3D" id="3.40.50.12230">
    <property type="match status" value="1"/>
</dbReference>
<feature type="domain" description="Formyl transferase N-terminal" evidence="6">
    <location>
        <begin position="2"/>
        <end position="178"/>
    </location>
</feature>
<dbReference type="InterPro" id="IPR044135">
    <property type="entry name" value="Met-tRNA-FMT_C"/>
</dbReference>
<dbReference type="InterPro" id="IPR002376">
    <property type="entry name" value="Formyl_transf_N"/>
</dbReference>
<dbReference type="EC" id="2.1.2.9" evidence="2 5"/>
<keyword evidence="3 5" id="KW-0808">Transferase</keyword>
<dbReference type="GO" id="GO:0005829">
    <property type="term" value="C:cytosol"/>
    <property type="evidence" value="ECO:0007669"/>
    <property type="project" value="TreeGrafter"/>
</dbReference>
<dbReference type="Pfam" id="PF02911">
    <property type="entry name" value="Formyl_trans_C"/>
    <property type="match status" value="1"/>
</dbReference>
<accession>A0A099GBR0</accession>
<dbReference type="EMBL" id="FNNA01000001">
    <property type="protein sequence ID" value="SDW56004.1"/>
    <property type="molecule type" value="Genomic_DNA"/>
</dbReference>
<dbReference type="OrthoDB" id="9802815at2"/>
<dbReference type="InterPro" id="IPR041711">
    <property type="entry name" value="Met-tRNA-FMT_N"/>
</dbReference>
<evidence type="ECO:0000259" key="7">
    <source>
        <dbReference type="Pfam" id="PF02911"/>
    </source>
</evidence>
<name>A0A099G6N8_9RHOB</name>
<reference evidence="9" key="1">
    <citation type="submission" date="2016-10" db="EMBL/GenBank/DDBJ databases">
        <authorList>
            <person name="Varghese N."/>
            <person name="Submissions S."/>
        </authorList>
    </citation>
    <scope>NUCLEOTIDE SEQUENCE [LARGE SCALE GENOMIC DNA]</scope>
    <source>
        <strain evidence="9">DSM 29303</strain>
    </source>
</reference>
<evidence type="ECO:0000256" key="4">
    <source>
        <dbReference type="ARBA" id="ARBA00022917"/>
    </source>
</evidence>
<accession>A0A099G6N8</accession>
<evidence type="ECO:0000259" key="6">
    <source>
        <dbReference type="Pfam" id="PF00551"/>
    </source>
</evidence>
<dbReference type="Proteomes" id="UP000182944">
    <property type="component" value="Unassembled WGS sequence"/>
</dbReference>
<dbReference type="FunFam" id="3.40.50.12230:FF:000001">
    <property type="entry name" value="Methionyl-tRNA formyltransferase"/>
    <property type="match status" value="1"/>
</dbReference>
<keyword evidence="4 5" id="KW-0648">Protein biosynthesis</keyword>
<dbReference type="PANTHER" id="PTHR11138:SF5">
    <property type="entry name" value="METHIONYL-TRNA FORMYLTRANSFERASE, MITOCHONDRIAL"/>
    <property type="match status" value="1"/>
</dbReference>
<dbReference type="CDD" id="cd08646">
    <property type="entry name" value="FMT_core_Met-tRNA-FMT_N"/>
    <property type="match status" value="1"/>
</dbReference>
<dbReference type="GO" id="GO:0004479">
    <property type="term" value="F:methionyl-tRNA formyltransferase activity"/>
    <property type="evidence" value="ECO:0007669"/>
    <property type="project" value="UniProtKB-UniRule"/>
</dbReference>
<evidence type="ECO:0000256" key="2">
    <source>
        <dbReference type="ARBA" id="ARBA00012261"/>
    </source>
</evidence>
<dbReference type="NCBIfam" id="TIGR00460">
    <property type="entry name" value="fmt"/>
    <property type="match status" value="1"/>
</dbReference>
<keyword evidence="9" id="KW-1185">Reference proteome</keyword>
<organism evidence="8 9">
    <name type="scientific">Paracoccus sanguinis</name>
    <dbReference type="NCBI Taxonomy" id="1545044"/>
    <lineage>
        <taxon>Bacteria</taxon>
        <taxon>Pseudomonadati</taxon>
        <taxon>Pseudomonadota</taxon>
        <taxon>Alphaproteobacteria</taxon>
        <taxon>Rhodobacterales</taxon>
        <taxon>Paracoccaceae</taxon>
        <taxon>Paracoccus</taxon>
    </lineage>
</organism>
<evidence type="ECO:0000313" key="8">
    <source>
        <dbReference type="EMBL" id="SDW56004.1"/>
    </source>
</evidence>